<keyword evidence="5" id="KW-0443">Lipid metabolism</keyword>
<dbReference type="GO" id="GO:0006696">
    <property type="term" value="P:ergosterol biosynthetic process"/>
    <property type="evidence" value="ECO:0007669"/>
    <property type="project" value="TreeGrafter"/>
</dbReference>
<dbReference type="SUPFAM" id="SSF51735">
    <property type="entry name" value="NAD(P)-binding Rossmann-fold domains"/>
    <property type="match status" value="1"/>
</dbReference>
<keyword evidence="2" id="KW-0521">NADP</keyword>
<dbReference type="InterPro" id="IPR036291">
    <property type="entry name" value="NAD(P)-bd_dom_sf"/>
</dbReference>
<dbReference type="GO" id="GO:0000253">
    <property type="term" value="F:3-beta-hydroxysteroid 3-dehydrogenase (NADP+) activity"/>
    <property type="evidence" value="ECO:0007669"/>
    <property type="project" value="TreeGrafter"/>
</dbReference>
<dbReference type="OrthoDB" id="9989144at2759"/>
<keyword evidence="3" id="KW-0752">Steroid biosynthesis</keyword>
<dbReference type="PANTHER" id="PTHR43647">
    <property type="entry name" value="DEHYDROGENASE"/>
    <property type="match status" value="1"/>
</dbReference>
<dbReference type="GO" id="GO:0005741">
    <property type="term" value="C:mitochondrial outer membrane"/>
    <property type="evidence" value="ECO:0007669"/>
    <property type="project" value="TreeGrafter"/>
</dbReference>
<comment type="caution">
    <text evidence="7">The sequence shown here is derived from an EMBL/GenBank/DDBJ whole genome shotgun (WGS) entry which is preliminary data.</text>
</comment>
<evidence type="ECO:0000256" key="1">
    <source>
        <dbReference type="ARBA" id="ARBA00022516"/>
    </source>
</evidence>
<dbReference type="GO" id="GO:0005811">
    <property type="term" value="C:lipid droplet"/>
    <property type="evidence" value="ECO:0007669"/>
    <property type="project" value="TreeGrafter"/>
</dbReference>
<dbReference type="Proteomes" id="UP000799772">
    <property type="component" value="Unassembled WGS sequence"/>
</dbReference>
<dbReference type="GO" id="GO:0005789">
    <property type="term" value="C:endoplasmic reticulum membrane"/>
    <property type="evidence" value="ECO:0007669"/>
    <property type="project" value="TreeGrafter"/>
</dbReference>
<evidence type="ECO:0000313" key="7">
    <source>
        <dbReference type="EMBL" id="KAF2103715.1"/>
    </source>
</evidence>
<keyword evidence="4" id="KW-0560">Oxidoreductase</keyword>
<keyword evidence="8" id="KW-1185">Reference proteome</keyword>
<evidence type="ECO:0000256" key="3">
    <source>
        <dbReference type="ARBA" id="ARBA00022955"/>
    </source>
</evidence>
<sequence length="463" mass="51851">MVPRAGLQADDELRILVTGANSGLGFAICTRLIDEFLETHPPSSRLALILTTRSQTKSSDTVQRLKAHLKRLCRREEKQSSGAGEELERRVRFQPEQLDLTCFLSIRRLARKLIRGTDGVDCPPSIDVLILNAGMGGWTGLNWPLTIWTVLTDMPHSVTWPLFKESGMGWLCKPQLPPSSKKAQINGQAVETTSARTEPPLGEVFTANVFGHYMLAHELAPLLGRSKRGARVIWLSSLEAYSKALDMNDFQGLQSKMVYECTKRITDVLALSSELSGTRPWVQEYFSITEDGHQSPPKMYLSHPGICATAIISLPLILEWLMIGAFYVARWIGSPWHTCSSYKGAVAPVWLALASSSVLAQLEIDAEGESRKGKWGSAIDIWGNERVARTEVEGWGWAGAVGEGAEWRSGMGKRARWRHARDLTEEKRVEFEESGREVWAEMERLRKDWEKRLDQHEAEAGQI</sequence>
<proteinExistence type="inferred from homology"/>
<dbReference type="AlphaFoldDB" id="A0A9P4ILG9"/>
<comment type="similarity">
    <text evidence="6">Belongs to the short-chain dehydrogenases/reductases (SDR) family. ERG27 subfamily.</text>
</comment>
<gene>
    <name evidence="7" type="ORF">NA57DRAFT_30825</name>
</gene>
<organism evidence="7 8">
    <name type="scientific">Rhizodiscina lignyota</name>
    <dbReference type="NCBI Taxonomy" id="1504668"/>
    <lineage>
        <taxon>Eukaryota</taxon>
        <taxon>Fungi</taxon>
        <taxon>Dikarya</taxon>
        <taxon>Ascomycota</taxon>
        <taxon>Pezizomycotina</taxon>
        <taxon>Dothideomycetes</taxon>
        <taxon>Pleosporomycetidae</taxon>
        <taxon>Aulographales</taxon>
        <taxon>Rhizodiscinaceae</taxon>
        <taxon>Rhizodiscina</taxon>
    </lineage>
</organism>
<dbReference type="PANTHER" id="PTHR43647:SF1">
    <property type="entry name" value="3-KETO-STEROID REDUCTASE ERG27"/>
    <property type="match status" value="1"/>
</dbReference>
<dbReference type="EMBL" id="ML978121">
    <property type="protein sequence ID" value="KAF2103715.1"/>
    <property type="molecule type" value="Genomic_DNA"/>
</dbReference>
<evidence type="ECO:0000313" key="8">
    <source>
        <dbReference type="Proteomes" id="UP000799772"/>
    </source>
</evidence>
<evidence type="ECO:0000256" key="5">
    <source>
        <dbReference type="ARBA" id="ARBA00023098"/>
    </source>
</evidence>
<evidence type="ECO:0000256" key="2">
    <source>
        <dbReference type="ARBA" id="ARBA00022857"/>
    </source>
</evidence>
<evidence type="ECO:0000256" key="6">
    <source>
        <dbReference type="ARBA" id="ARBA00023593"/>
    </source>
</evidence>
<evidence type="ECO:0000256" key="4">
    <source>
        <dbReference type="ARBA" id="ARBA00023002"/>
    </source>
</evidence>
<name>A0A9P4ILG9_9PEZI</name>
<keyword evidence="1" id="KW-0444">Lipid biosynthesis</keyword>
<dbReference type="InterPro" id="IPR051593">
    <property type="entry name" value="Ergosterol_Biosynth_ERG27"/>
</dbReference>
<reference evidence="7" key="1">
    <citation type="journal article" date="2020" name="Stud. Mycol.">
        <title>101 Dothideomycetes genomes: a test case for predicting lifestyles and emergence of pathogens.</title>
        <authorList>
            <person name="Haridas S."/>
            <person name="Albert R."/>
            <person name="Binder M."/>
            <person name="Bloem J."/>
            <person name="Labutti K."/>
            <person name="Salamov A."/>
            <person name="Andreopoulos B."/>
            <person name="Baker S."/>
            <person name="Barry K."/>
            <person name="Bills G."/>
            <person name="Bluhm B."/>
            <person name="Cannon C."/>
            <person name="Castanera R."/>
            <person name="Culley D."/>
            <person name="Daum C."/>
            <person name="Ezra D."/>
            <person name="Gonzalez J."/>
            <person name="Henrissat B."/>
            <person name="Kuo A."/>
            <person name="Liang C."/>
            <person name="Lipzen A."/>
            <person name="Lutzoni F."/>
            <person name="Magnuson J."/>
            <person name="Mondo S."/>
            <person name="Nolan M."/>
            <person name="Ohm R."/>
            <person name="Pangilinan J."/>
            <person name="Park H.-J."/>
            <person name="Ramirez L."/>
            <person name="Alfaro M."/>
            <person name="Sun H."/>
            <person name="Tritt A."/>
            <person name="Yoshinaga Y."/>
            <person name="Zwiers L.-H."/>
            <person name="Turgeon B."/>
            <person name="Goodwin S."/>
            <person name="Spatafora J."/>
            <person name="Crous P."/>
            <person name="Grigoriev I."/>
        </authorList>
    </citation>
    <scope>NUCLEOTIDE SEQUENCE</scope>
    <source>
        <strain evidence="7">CBS 133067</strain>
    </source>
</reference>
<accession>A0A9P4ILG9</accession>
<dbReference type="Gene3D" id="3.40.50.720">
    <property type="entry name" value="NAD(P)-binding Rossmann-like Domain"/>
    <property type="match status" value="1"/>
</dbReference>
<protein>
    <submittedName>
        <fullName evidence="7">3-ketosteroid reductase-like protein</fullName>
    </submittedName>
</protein>